<dbReference type="AlphaFoldDB" id="A0A939LV13"/>
<evidence type="ECO:0000256" key="1">
    <source>
        <dbReference type="SAM" id="MobiDB-lite"/>
    </source>
</evidence>
<sequence>MAIVVRSAVGRFEDFSTVVGTRSPGAKGCWCMSYRDSRVPALERPDHMREECSADPGPGVLAYVDEEVAGWCSVAPRSTYRRLTRSRTIPYLDERDAWSVVCFVVRPPFRRRGLMHDLLAGAVDHAASHGAEVVEGYPAETGGTRIDQISGYVGTVELFEAAGFHRASPTTAHSGHRPRWLMRRELQEPRPPARAPR</sequence>
<dbReference type="SUPFAM" id="SSF55729">
    <property type="entry name" value="Acyl-CoA N-acyltransferases (Nat)"/>
    <property type="match status" value="1"/>
</dbReference>
<dbReference type="Proteomes" id="UP000664209">
    <property type="component" value="Unassembled WGS sequence"/>
</dbReference>
<evidence type="ECO:0000313" key="4">
    <source>
        <dbReference type="Proteomes" id="UP000664209"/>
    </source>
</evidence>
<comment type="caution">
    <text evidence="3">The sequence shown here is derived from an EMBL/GenBank/DDBJ whole genome shotgun (WGS) entry which is preliminary data.</text>
</comment>
<organism evidence="3 4">
    <name type="scientific">Actinotalea soli</name>
    <dbReference type="NCBI Taxonomy" id="2819234"/>
    <lineage>
        <taxon>Bacteria</taxon>
        <taxon>Bacillati</taxon>
        <taxon>Actinomycetota</taxon>
        <taxon>Actinomycetes</taxon>
        <taxon>Micrococcales</taxon>
        <taxon>Cellulomonadaceae</taxon>
        <taxon>Actinotalea</taxon>
    </lineage>
</organism>
<evidence type="ECO:0000259" key="2">
    <source>
        <dbReference type="PROSITE" id="PS51186"/>
    </source>
</evidence>
<proteinExistence type="predicted"/>
<feature type="domain" description="N-acetyltransferase" evidence="2">
    <location>
        <begin position="17"/>
        <end position="187"/>
    </location>
</feature>
<dbReference type="InterPro" id="IPR016181">
    <property type="entry name" value="Acyl_CoA_acyltransferase"/>
</dbReference>
<gene>
    <name evidence="3" type="ORF">J4G33_08310</name>
</gene>
<dbReference type="CDD" id="cd04301">
    <property type="entry name" value="NAT_SF"/>
    <property type="match status" value="1"/>
</dbReference>
<reference evidence="3" key="1">
    <citation type="submission" date="2021-03" db="EMBL/GenBank/DDBJ databases">
        <title>Actinotalea soli sp. nov., isolated from soil.</title>
        <authorList>
            <person name="Ping W."/>
            <person name="Zhang J."/>
        </authorList>
    </citation>
    <scope>NUCLEOTIDE SEQUENCE</scope>
    <source>
        <strain evidence="3">BY-33</strain>
    </source>
</reference>
<dbReference type="InterPro" id="IPR000182">
    <property type="entry name" value="GNAT_dom"/>
</dbReference>
<name>A0A939LV13_9CELL</name>
<feature type="region of interest" description="Disordered" evidence="1">
    <location>
        <begin position="168"/>
        <end position="197"/>
    </location>
</feature>
<dbReference type="EMBL" id="JAGEMK010000003">
    <property type="protein sequence ID" value="MBO1751802.1"/>
    <property type="molecule type" value="Genomic_DNA"/>
</dbReference>
<dbReference type="RefSeq" id="WP_208055466.1">
    <property type="nucleotide sequence ID" value="NZ_JAGEMK010000003.1"/>
</dbReference>
<protein>
    <submittedName>
        <fullName evidence="3">GNAT family N-acetyltransferase</fullName>
    </submittedName>
</protein>
<keyword evidence="4" id="KW-1185">Reference proteome</keyword>
<accession>A0A939LV13</accession>
<dbReference type="GO" id="GO:0016747">
    <property type="term" value="F:acyltransferase activity, transferring groups other than amino-acyl groups"/>
    <property type="evidence" value="ECO:0007669"/>
    <property type="project" value="InterPro"/>
</dbReference>
<dbReference type="Gene3D" id="3.40.630.30">
    <property type="match status" value="1"/>
</dbReference>
<evidence type="ECO:0000313" key="3">
    <source>
        <dbReference type="EMBL" id="MBO1751802.1"/>
    </source>
</evidence>
<dbReference type="Pfam" id="PF00583">
    <property type="entry name" value="Acetyltransf_1"/>
    <property type="match status" value="1"/>
</dbReference>
<dbReference type="PROSITE" id="PS51186">
    <property type="entry name" value="GNAT"/>
    <property type="match status" value="1"/>
</dbReference>